<accession>A0A317W071</accession>
<dbReference type="GeneID" id="37070797"/>
<sequence>MALRLSPHSTILGTPATVSCEQNHVAWEPNPTTRNNHFNQLVDSRLNLYRGVFPHQLQLCNTA</sequence>
<dbReference type="Proteomes" id="UP000247233">
    <property type="component" value="Unassembled WGS sequence"/>
</dbReference>
<evidence type="ECO:0000313" key="1">
    <source>
        <dbReference type="EMBL" id="PWY79299.1"/>
    </source>
</evidence>
<keyword evidence="2" id="KW-1185">Reference proteome</keyword>
<comment type="caution">
    <text evidence="1">The sequence shown here is derived from an EMBL/GenBank/DDBJ whole genome shotgun (WGS) entry which is preliminary data.</text>
</comment>
<dbReference type="RefSeq" id="XP_025398519.1">
    <property type="nucleotide sequence ID" value="XM_025548560.1"/>
</dbReference>
<dbReference type="PROSITE" id="PS51257">
    <property type="entry name" value="PROKAR_LIPOPROTEIN"/>
    <property type="match status" value="1"/>
</dbReference>
<name>A0A317W071_9EURO</name>
<dbReference type="VEuPathDB" id="FungiDB:BO70DRAFT_58580"/>
<organism evidence="1 2">
    <name type="scientific">Aspergillus heteromorphus CBS 117.55</name>
    <dbReference type="NCBI Taxonomy" id="1448321"/>
    <lineage>
        <taxon>Eukaryota</taxon>
        <taxon>Fungi</taxon>
        <taxon>Dikarya</taxon>
        <taxon>Ascomycota</taxon>
        <taxon>Pezizomycotina</taxon>
        <taxon>Eurotiomycetes</taxon>
        <taxon>Eurotiomycetidae</taxon>
        <taxon>Eurotiales</taxon>
        <taxon>Aspergillaceae</taxon>
        <taxon>Aspergillus</taxon>
        <taxon>Aspergillus subgen. Circumdati</taxon>
    </lineage>
</organism>
<dbReference type="AlphaFoldDB" id="A0A317W071"/>
<proteinExistence type="predicted"/>
<gene>
    <name evidence="1" type="ORF">BO70DRAFT_58580</name>
</gene>
<protein>
    <submittedName>
        <fullName evidence="1">Uncharacterized protein</fullName>
    </submittedName>
</protein>
<evidence type="ECO:0000313" key="2">
    <source>
        <dbReference type="Proteomes" id="UP000247233"/>
    </source>
</evidence>
<reference evidence="1 2" key="1">
    <citation type="submission" date="2016-12" db="EMBL/GenBank/DDBJ databases">
        <title>The genomes of Aspergillus section Nigri reveals drivers in fungal speciation.</title>
        <authorList>
            <consortium name="DOE Joint Genome Institute"/>
            <person name="Vesth T.C."/>
            <person name="Nybo J."/>
            <person name="Theobald S."/>
            <person name="Brandl J."/>
            <person name="Frisvad J.C."/>
            <person name="Nielsen K.F."/>
            <person name="Lyhne E.K."/>
            <person name="Kogle M.E."/>
            <person name="Kuo A."/>
            <person name="Riley R."/>
            <person name="Clum A."/>
            <person name="Nolan M."/>
            <person name="Lipzen A."/>
            <person name="Salamov A."/>
            <person name="Henrissat B."/>
            <person name="Wiebenga A."/>
            <person name="De Vries R.P."/>
            <person name="Grigoriev I.V."/>
            <person name="Mortensen U.H."/>
            <person name="Andersen M.R."/>
            <person name="Baker S.E."/>
        </authorList>
    </citation>
    <scope>NUCLEOTIDE SEQUENCE [LARGE SCALE GENOMIC DNA]</scope>
    <source>
        <strain evidence="1 2">CBS 117.55</strain>
    </source>
</reference>
<dbReference type="EMBL" id="MSFL01000016">
    <property type="protein sequence ID" value="PWY79299.1"/>
    <property type="molecule type" value="Genomic_DNA"/>
</dbReference>